<gene>
    <name evidence="2" type="ORF">LRX75_07000</name>
</gene>
<feature type="transmembrane region" description="Helical" evidence="1">
    <location>
        <begin position="25"/>
        <end position="46"/>
    </location>
</feature>
<evidence type="ECO:0000313" key="2">
    <source>
        <dbReference type="EMBL" id="MCD7108788.1"/>
    </source>
</evidence>
<name>A0A9X1NQY7_9HYPH</name>
<dbReference type="Proteomes" id="UP001139089">
    <property type="component" value="Unassembled WGS sequence"/>
</dbReference>
<accession>A0A9X1NQY7</accession>
<keyword evidence="1" id="KW-1133">Transmembrane helix</keyword>
<sequence length="57" mass="5835">MMRAVLTFIPMSIFAVVALDVAVPALVLLVCVVSTGVAASVAAWGARGMATMRGDRA</sequence>
<organism evidence="2 3">
    <name type="scientific">Rhizobium quercicola</name>
    <dbReference type="NCBI Taxonomy" id="2901226"/>
    <lineage>
        <taxon>Bacteria</taxon>
        <taxon>Pseudomonadati</taxon>
        <taxon>Pseudomonadota</taxon>
        <taxon>Alphaproteobacteria</taxon>
        <taxon>Hyphomicrobiales</taxon>
        <taxon>Rhizobiaceae</taxon>
        <taxon>Rhizobium/Agrobacterium group</taxon>
        <taxon>Rhizobium</taxon>
    </lineage>
</organism>
<dbReference type="EMBL" id="JAJOZR010000004">
    <property type="protein sequence ID" value="MCD7108788.1"/>
    <property type="molecule type" value="Genomic_DNA"/>
</dbReference>
<comment type="caution">
    <text evidence="2">The sequence shown here is derived from an EMBL/GenBank/DDBJ whole genome shotgun (WGS) entry which is preliminary data.</text>
</comment>
<reference evidence="2" key="1">
    <citation type="submission" date="2021-12" db="EMBL/GenBank/DDBJ databases">
        <authorList>
            <person name="Li Y."/>
        </authorList>
    </citation>
    <scope>NUCLEOTIDE SEQUENCE</scope>
    <source>
        <strain evidence="2">DKSPLA3</strain>
    </source>
</reference>
<dbReference type="AlphaFoldDB" id="A0A9X1NQY7"/>
<keyword evidence="1" id="KW-0812">Transmembrane</keyword>
<dbReference type="RefSeq" id="WP_231813063.1">
    <property type="nucleotide sequence ID" value="NZ_JAJOZR010000004.1"/>
</dbReference>
<keyword evidence="1" id="KW-0472">Membrane</keyword>
<evidence type="ECO:0000256" key="1">
    <source>
        <dbReference type="SAM" id="Phobius"/>
    </source>
</evidence>
<protein>
    <submittedName>
        <fullName evidence="2">Uncharacterized protein</fullName>
    </submittedName>
</protein>
<evidence type="ECO:0000313" key="3">
    <source>
        <dbReference type="Proteomes" id="UP001139089"/>
    </source>
</evidence>
<proteinExistence type="predicted"/>
<keyword evidence="3" id="KW-1185">Reference proteome</keyword>